<dbReference type="SUPFAM" id="SSF46689">
    <property type="entry name" value="Homeodomain-like"/>
    <property type="match status" value="1"/>
</dbReference>
<dbReference type="InterPro" id="IPR001647">
    <property type="entry name" value="HTH_TetR"/>
</dbReference>
<accession>A0ABU8RMN9</accession>
<dbReference type="EMBL" id="JBBIAA010000019">
    <property type="protein sequence ID" value="MEJ5946288.1"/>
    <property type="molecule type" value="Genomic_DNA"/>
</dbReference>
<feature type="domain" description="HTH tetR-type" evidence="6">
    <location>
        <begin position="16"/>
        <end position="75"/>
    </location>
</feature>
<dbReference type="InterPro" id="IPR036271">
    <property type="entry name" value="Tet_transcr_reg_TetR-rel_C_sf"/>
</dbReference>
<gene>
    <name evidence="7" type="ORF">WDZ17_13400</name>
</gene>
<protein>
    <submittedName>
        <fullName evidence="7">Helix-turn-helix domain-containing protein</fullName>
    </submittedName>
</protein>
<dbReference type="Pfam" id="PF21597">
    <property type="entry name" value="TetR_C_43"/>
    <property type="match status" value="1"/>
</dbReference>
<comment type="caution">
    <text evidence="7">The sequence shown here is derived from an EMBL/GenBank/DDBJ whole genome shotgun (WGS) entry which is preliminary data.</text>
</comment>
<feature type="compositionally biased region" description="Low complexity" evidence="5">
    <location>
        <begin position="216"/>
        <end position="230"/>
    </location>
</feature>
<name>A0ABU8RMN9_9ACTN</name>
<dbReference type="InterPro" id="IPR009057">
    <property type="entry name" value="Homeodomain-like_sf"/>
</dbReference>
<keyword evidence="8" id="KW-1185">Reference proteome</keyword>
<dbReference type="Proteomes" id="UP001387100">
    <property type="component" value="Unassembled WGS sequence"/>
</dbReference>
<dbReference type="InterPro" id="IPR049445">
    <property type="entry name" value="TetR_SbtR-like_C"/>
</dbReference>
<dbReference type="PROSITE" id="PS50977">
    <property type="entry name" value="HTH_TETR_2"/>
    <property type="match status" value="1"/>
</dbReference>
<evidence type="ECO:0000256" key="5">
    <source>
        <dbReference type="SAM" id="MobiDB-lite"/>
    </source>
</evidence>
<keyword evidence="1" id="KW-0805">Transcription regulation</keyword>
<evidence type="ECO:0000256" key="4">
    <source>
        <dbReference type="PROSITE-ProRule" id="PRU00335"/>
    </source>
</evidence>
<dbReference type="RefSeq" id="WP_339575672.1">
    <property type="nucleotide sequence ID" value="NZ_JBBIAA010000019.1"/>
</dbReference>
<keyword evidence="3" id="KW-0804">Transcription</keyword>
<evidence type="ECO:0000313" key="7">
    <source>
        <dbReference type="EMBL" id="MEJ5946288.1"/>
    </source>
</evidence>
<reference evidence="7 8" key="1">
    <citation type="journal article" date="2017" name="Int. J. Syst. Evol. Microbiol.">
        <title>Pseudokineococcus basanitobsidens sp. nov., isolated from volcanic rock.</title>
        <authorList>
            <person name="Lee D.W."/>
            <person name="Park M.Y."/>
            <person name="Kim J.J."/>
            <person name="Kim B.S."/>
        </authorList>
    </citation>
    <scope>NUCLEOTIDE SEQUENCE [LARGE SCALE GENOMIC DNA]</scope>
    <source>
        <strain evidence="7 8">DSM 103726</strain>
    </source>
</reference>
<dbReference type="Pfam" id="PF00440">
    <property type="entry name" value="TetR_N"/>
    <property type="match status" value="1"/>
</dbReference>
<feature type="DNA-binding region" description="H-T-H motif" evidence="4">
    <location>
        <begin position="38"/>
        <end position="57"/>
    </location>
</feature>
<dbReference type="InterPro" id="IPR050109">
    <property type="entry name" value="HTH-type_TetR-like_transc_reg"/>
</dbReference>
<proteinExistence type="predicted"/>
<dbReference type="Gene3D" id="1.10.357.10">
    <property type="entry name" value="Tetracycline Repressor, domain 2"/>
    <property type="match status" value="1"/>
</dbReference>
<evidence type="ECO:0000259" key="6">
    <source>
        <dbReference type="PROSITE" id="PS50977"/>
    </source>
</evidence>
<dbReference type="SUPFAM" id="SSF48498">
    <property type="entry name" value="Tetracyclin repressor-like, C-terminal domain"/>
    <property type="match status" value="1"/>
</dbReference>
<feature type="region of interest" description="Disordered" evidence="5">
    <location>
        <begin position="193"/>
        <end position="230"/>
    </location>
</feature>
<evidence type="ECO:0000256" key="2">
    <source>
        <dbReference type="ARBA" id="ARBA00023125"/>
    </source>
</evidence>
<evidence type="ECO:0000313" key="8">
    <source>
        <dbReference type="Proteomes" id="UP001387100"/>
    </source>
</evidence>
<evidence type="ECO:0000256" key="1">
    <source>
        <dbReference type="ARBA" id="ARBA00023015"/>
    </source>
</evidence>
<dbReference type="PANTHER" id="PTHR30055">
    <property type="entry name" value="HTH-TYPE TRANSCRIPTIONAL REGULATOR RUTR"/>
    <property type="match status" value="1"/>
</dbReference>
<dbReference type="PRINTS" id="PR00455">
    <property type="entry name" value="HTHTETR"/>
</dbReference>
<organism evidence="7 8">
    <name type="scientific">Pseudokineococcus basanitobsidens</name>
    <dbReference type="NCBI Taxonomy" id="1926649"/>
    <lineage>
        <taxon>Bacteria</taxon>
        <taxon>Bacillati</taxon>
        <taxon>Actinomycetota</taxon>
        <taxon>Actinomycetes</taxon>
        <taxon>Kineosporiales</taxon>
        <taxon>Kineosporiaceae</taxon>
        <taxon>Pseudokineococcus</taxon>
    </lineage>
</organism>
<sequence length="230" mass="24532">MPATPESPAPLRRDAERNRQRILEAARTLFADRGLDVGHDEIARAADVGVGTVYRRFPTKEDLLAALFADKVERLGALADEALTADDPWEGLQHYVLRAVEEQARDRGWRQLVLGATAPELSARARGRIGPAVGALVERAQASGQLRDDVTAQDMALLPMMVGAVADRSAHVAPGLWRRAAALLLDGVRAGAPAAPRTTPLPGRPLTADELEQVMRAGPRPAAAPAVDAT</sequence>
<evidence type="ECO:0000256" key="3">
    <source>
        <dbReference type="ARBA" id="ARBA00023163"/>
    </source>
</evidence>
<dbReference type="PANTHER" id="PTHR30055:SF234">
    <property type="entry name" value="HTH-TYPE TRANSCRIPTIONAL REGULATOR BETI"/>
    <property type="match status" value="1"/>
</dbReference>
<feature type="compositionally biased region" description="Low complexity" evidence="5">
    <location>
        <begin position="193"/>
        <end position="208"/>
    </location>
</feature>
<keyword evidence="2 4" id="KW-0238">DNA-binding</keyword>